<sequence>MAGVNQFSKRLRVLIVLASLFAHCLHALPDCPVCQGATVLIHEQTNDGARRGTNLSVWDGGLCGNSMFQEDSSFCPLCHYAYDASLLKWWCLTLEDRDGFKLQLNQSIYEFPVVDKTESRVVYSQQFITIDSIRHSLSFWCETDRAYFEEIRAYAGAKGLGLEIEVNRLENLSSVMVETMTMKELNAPRIRRLEELDLQKAN</sequence>
<keyword evidence="1" id="KW-0732">Signal</keyword>
<evidence type="ECO:0000313" key="2">
    <source>
        <dbReference type="EMBL" id="ADE55673.1"/>
    </source>
</evidence>
<gene>
    <name evidence="2" type="ordered locus">Caka_2658</name>
</gene>
<protein>
    <submittedName>
        <fullName evidence="2">Uncharacterized protein</fullName>
    </submittedName>
</protein>
<feature type="chain" id="PRO_5003071679" evidence="1">
    <location>
        <begin position="28"/>
        <end position="202"/>
    </location>
</feature>
<dbReference type="AlphaFoldDB" id="D5EPU0"/>
<organism evidence="2 3">
    <name type="scientific">Coraliomargarita akajimensis (strain DSM 45221 / IAM 15411 / JCM 23193 / KCTC 12865 / 04OKA010-24)</name>
    <dbReference type="NCBI Taxonomy" id="583355"/>
    <lineage>
        <taxon>Bacteria</taxon>
        <taxon>Pseudomonadati</taxon>
        <taxon>Verrucomicrobiota</taxon>
        <taxon>Opitutia</taxon>
        <taxon>Puniceicoccales</taxon>
        <taxon>Coraliomargaritaceae</taxon>
        <taxon>Coraliomargarita</taxon>
    </lineage>
</organism>
<dbReference type="Proteomes" id="UP000000925">
    <property type="component" value="Chromosome"/>
</dbReference>
<name>D5EPU0_CORAD</name>
<proteinExistence type="predicted"/>
<dbReference type="eggNOG" id="ENOG502ZJK6">
    <property type="taxonomic scope" value="Bacteria"/>
</dbReference>
<dbReference type="HOGENOM" id="CLU_1352729_0_0_0"/>
<evidence type="ECO:0000256" key="1">
    <source>
        <dbReference type="SAM" id="SignalP"/>
    </source>
</evidence>
<dbReference type="KEGG" id="caa:Caka_2658"/>
<dbReference type="STRING" id="583355.Caka_2658"/>
<dbReference type="EMBL" id="CP001998">
    <property type="protein sequence ID" value="ADE55673.1"/>
    <property type="molecule type" value="Genomic_DNA"/>
</dbReference>
<evidence type="ECO:0000313" key="3">
    <source>
        <dbReference type="Proteomes" id="UP000000925"/>
    </source>
</evidence>
<keyword evidence="3" id="KW-1185">Reference proteome</keyword>
<reference evidence="2 3" key="1">
    <citation type="journal article" date="2010" name="Stand. Genomic Sci.">
        <title>Complete genome sequence of Coraliomargarita akajimensis type strain (04OKA010-24).</title>
        <authorList>
            <person name="Mavromatis K."/>
            <person name="Abt B."/>
            <person name="Brambilla E."/>
            <person name="Lapidus A."/>
            <person name="Copeland A."/>
            <person name="Deshpande S."/>
            <person name="Nolan M."/>
            <person name="Lucas S."/>
            <person name="Tice H."/>
            <person name="Cheng J.F."/>
            <person name="Han C."/>
            <person name="Detter J.C."/>
            <person name="Woyke T."/>
            <person name="Goodwin L."/>
            <person name="Pitluck S."/>
            <person name="Held B."/>
            <person name="Brettin T."/>
            <person name="Tapia R."/>
            <person name="Ivanova N."/>
            <person name="Mikhailova N."/>
            <person name="Pati A."/>
            <person name="Liolios K."/>
            <person name="Chen A."/>
            <person name="Palaniappan K."/>
            <person name="Land M."/>
            <person name="Hauser L."/>
            <person name="Chang Y.J."/>
            <person name="Jeffries C.D."/>
            <person name="Rohde M."/>
            <person name="Goker M."/>
            <person name="Bristow J."/>
            <person name="Eisen J.A."/>
            <person name="Markowitz V."/>
            <person name="Hugenholtz P."/>
            <person name="Klenk H.P."/>
            <person name="Kyrpides N.C."/>
        </authorList>
    </citation>
    <scope>NUCLEOTIDE SEQUENCE [LARGE SCALE GENOMIC DNA]</scope>
    <source>
        <strain evidence="3">DSM 45221 / IAM 15411 / JCM 23193 / KCTC 12865</strain>
    </source>
</reference>
<accession>D5EPU0</accession>
<feature type="signal peptide" evidence="1">
    <location>
        <begin position="1"/>
        <end position="27"/>
    </location>
</feature>